<feature type="compositionally biased region" description="Basic and acidic residues" evidence="1">
    <location>
        <begin position="143"/>
        <end position="155"/>
    </location>
</feature>
<evidence type="ECO:0000313" key="4">
    <source>
        <dbReference type="Proteomes" id="UP000594638"/>
    </source>
</evidence>
<evidence type="ECO:0000256" key="1">
    <source>
        <dbReference type="SAM" id="MobiDB-lite"/>
    </source>
</evidence>
<feature type="domain" description="MYB-CC type transcription factor LHEQLE-containing" evidence="2">
    <location>
        <begin position="80"/>
        <end position="126"/>
    </location>
</feature>
<dbReference type="PANTHER" id="PTHR31499:SF83">
    <property type="entry name" value="MYB FAMILY TRANSCRIPTION FACTOR PHL7-LIKE ISOFORM X2"/>
    <property type="match status" value="1"/>
</dbReference>
<dbReference type="Pfam" id="PF14379">
    <property type="entry name" value="Myb_CC_LHEQLE"/>
    <property type="match status" value="1"/>
</dbReference>
<dbReference type="OrthoDB" id="551907at2759"/>
<proteinExistence type="predicted"/>
<name>A0A8S0V6T4_OLEEU</name>
<keyword evidence="4" id="KW-1185">Reference proteome</keyword>
<dbReference type="InterPro" id="IPR046955">
    <property type="entry name" value="PHR1-like"/>
</dbReference>
<dbReference type="Proteomes" id="UP000594638">
    <property type="component" value="Unassembled WGS sequence"/>
</dbReference>
<dbReference type="GO" id="GO:0003700">
    <property type="term" value="F:DNA-binding transcription factor activity"/>
    <property type="evidence" value="ECO:0007669"/>
    <property type="project" value="InterPro"/>
</dbReference>
<dbReference type="EMBL" id="CACTIH010009277">
    <property type="protein sequence ID" value="CAA3028948.1"/>
    <property type="molecule type" value="Genomic_DNA"/>
</dbReference>
<sequence length="280" mass="31709">MSKAICRNIDLPSIFQILHLMGEKLKRRNLEICFPVWTIHRKYITLSFCYSFPFYDHFMDLYESAFQYETTFFHFVYSGMQINEAIKLQMEVQKRLHEQLEVQRQLQLRIEAQGKYLKKIIEEQQRISGALPEVPGSGVTAHATEDTCRESDNKSHPATPAPTSESPHLDRSAKERAIVKSLSLDESFSYHQEPLTPDSGCHVNSSIDSPRDRPGKKQRPSTDAASSKQEMALSHSIFNSSLSPSFQQPHSVFLSGEQFDHSSGMSVANELLGKVSGGNI</sequence>
<accession>A0A8S0V6T4</accession>
<dbReference type="PANTHER" id="PTHR31499">
    <property type="entry name" value="MYB FAMILY TRANSCRIPTION FACTOR PHL11"/>
    <property type="match status" value="1"/>
</dbReference>
<dbReference type="InterPro" id="IPR025756">
    <property type="entry name" value="Myb_CC_LHEQLE"/>
</dbReference>
<feature type="region of interest" description="Disordered" evidence="1">
    <location>
        <begin position="131"/>
        <end position="173"/>
    </location>
</feature>
<evidence type="ECO:0000259" key="2">
    <source>
        <dbReference type="Pfam" id="PF14379"/>
    </source>
</evidence>
<protein>
    <submittedName>
        <fullName evidence="3">Myb family transcription factor PHL7-like</fullName>
    </submittedName>
</protein>
<gene>
    <name evidence="3" type="ORF">OLEA9_A001951</name>
</gene>
<feature type="region of interest" description="Disordered" evidence="1">
    <location>
        <begin position="190"/>
        <end position="232"/>
    </location>
</feature>
<organism evidence="3 4">
    <name type="scientific">Olea europaea subsp. europaea</name>
    <dbReference type="NCBI Taxonomy" id="158383"/>
    <lineage>
        <taxon>Eukaryota</taxon>
        <taxon>Viridiplantae</taxon>
        <taxon>Streptophyta</taxon>
        <taxon>Embryophyta</taxon>
        <taxon>Tracheophyta</taxon>
        <taxon>Spermatophyta</taxon>
        <taxon>Magnoliopsida</taxon>
        <taxon>eudicotyledons</taxon>
        <taxon>Gunneridae</taxon>
        <taxon>Pentapetalae</taxon>
        <taxon>asterids</taxon>
        <taxon>lamiids</taxon>
        <taxon>Lamiales</taxon>
        <taxon>Oleaceae</taxon>
        <taxon>Oleeae</taxon>
        <taxon>Olea</taxon>
    </lineage>
</organism>
<evidence type="ECO:0000313" key="3">
    <source>
        <dbReference type="EMBL" id="CAA3028948.1"/>
    </source>
</evidence>
<reference evidence="3 4" key="1">
    <citation type="submission" date="2019-12" db="EMBL/GenBank/DDBJ databases">
        <authorList>
            <person name="Alioto T."/>
            <person name="Alioto T."/>
            <person name="Gomez Garrido J."/>
        </authorList>
    </citation>
    <scope>NUCLEOTIDE SEQUENCE [LARGE SCALE GENOMIC DNA]</scope>
</reference>
<comment type="caution">
    <text evidence="3">The sequence shown here is derived from an EMBL/GenBank/DDBJ whole genome shotgun (WGS) entry which is preliminary data.</text>
</comment>
<dbReference type="Gramene" id="OE9A001951T2">
    <property type="protein sequence ID" value="OE9A001951C2"/>
    <property type="gene ID" value="OE9A001951"/>
</dbReference>
<dbReference type="AlphaFoldDB" id="A0A8S0V6T4"/>